<evidence type="ECO:0000313" key="4">
    <source>
        <dbReference type="Proteomes" id="UP000569092"/>
    </source>
</evidence>
<dbReference type="Proteomes" id="UP000569092">
    <property type="component" value="Unassembled WGS sequence"/>
</dbReference>
<comment type="caution">
    <text evidence="3">The sequence shown here is derived from an EMBL/GenBank/DDBJ whole genome shotgun (WGS) entry which is preliminary data.</text>
</comment>
<reference evidence="3 4" key="1">
    <citation type="submission" date="2020-08" db="EMBL/GenBank/DDBJ databases">
        <title>Genomic Encyclopedia of Type Strains, Phase IV (KMG-V): Genome sequencing to study the core and pangenomes of soil and plant-associated prokaryotes.</title>
        <authorList>
            <person name="Whitman W."/>
        </authorList>
    </citation>
    <scope>NUCLEOTIDE SEQUENCE [LARGE SCALE GENOMIC DNA]</scope>
    <source>
        <strain evidence="3 4">M8US30</strain>
    </source>
</reference>
<dbReference type="EMBL" id="JACHDZ010000007">
    <property type="protein sequence ID" value="MBB5345784.1"/>
    <property type="molecule type" value="Genomic_DNA"/>
</dbReference>
<feature type="chain" id="PRO_5031117117" evidence="2">
    <location>
        <begin position="23"/>
        <end position="178"/>
    </location>
</feature>
<feature type="signal peptide" evidence="2">
    <location>
        <begin position="1"/>
        <end position="22"/>
    </location>
</feature>
<sequence length="178" mass="20423">MLRRLSLVLLLLSLALSLPAQRTDASLSDGEVEQLREVAYYPNDRVLLFIKLLDARNKSIQDLFATPRKPGREQDTHDLLEQFTAIADELNDNLDDYGARHRDIRKALPKLVEATERWSSNLKAPPDNETYNVSRRLALEAVHDLHDQATQLIEEQKAWFLAHPPQKENKNAPIDLPR</sequence>
<feature type="coiled-coil region" evidence="1">
    <location>
        <begin position="80"/>
        <end position="107"/>
    </location>
</feature>
<organism evidence="3 4">
    <name type="scientific">Tunturiibacter lichenicola</name>
    <dbReference type="NCBI Taxonomy" id="2051959"/>
    <lineage>
        <taxon>Bacteria</taxon>
        <taxon>Pseudomonadati</taxon>
        <taxon>Acidobacteriota</taxon>
        <taxon>Terriglobia</taxon>
        <taxon>Terriglobales</taxon>
        <taxon>Acidobacteriaceae</taxon>
        <taxon>Tunturiibacter</taxon>
    </lineage>
</organism>
<name>A0A7W8N510_9BACT</name>
<evidence type="ECO:0000256" key="2">
    <source>
        <dbReference type="SAM" id="SignalP"/>
    </source>
</evidence>
<keyword evidence="1" id="KW-0175">Coiled coil</keyword>
<dbReference type="AlphaFoldDB" id="A0A7W8N510"/>
<keyword evidence="2" id="KW-0732">Signal</keyword>
<proteinExistence type="predicted"/>
<gene>
    <name evidence="3" type="ORF">HDF10_003785</name>
</gene>
<evidence type="ECO:0000313" key="3">
    <source>
        <dbReference type="EMBL" id="MBB5345784.1"/>
    </source>
</evidence>
<accession>A0A7W8N510</accession>
<evidence type="ECO:0000256" key="1">
    <source>
        <dbReference type="SAM" id="Coils"/>
    </source>
</evidence>
<protein>
    <submittedName>
        <fullName evidence="3">Uncharacterized protein</fullName>
    </submittedName>
</protein>